<accession>A0A9J5YNP8</accession>
<name>A0A9J5YNP8_SOLCO</name>
<dbReference type="GO" id="GO:0003677">
    <property type="term" value="F:DNA binding"/>
    <property type="evidence" value="ECO:0007669"/>
    <property type="project" value="UniProtKB-KW"/>
</dbReference>
<dbReference type="Gene3D" id="1.10.510.10">
    <property type="entry name" value="Transferase(Phosphotransferase) domain 1"/>
    <property type="match status" value="1"/>
</dbReference>
<dbReference type="InterPro" id="IPR003441">
    <property type="entry name" value="NAC-dom"/>
</dbReference>
<dbReference type="InterPro" id="IPR000719">
    <property type="entry name" value="Prot_kinase_dom"/>
</dbReference>
<feature type="domain" description="NAC" evidence="7">
    <location>
        <begin position="4"/>
        <end position="165"/>
    </location>
</feature>
<dbReference type="Proteomes" id="UP000824120">
    <property type="component" value="Chromosome 6"/>
</dbReference>
<keyword evidence="4" id="KW-0804">Transcription</keyword>
<keyword evidence="2" id="KW-0805">Transcription regulation</keyword>
<comment type="subcellular location">
    <subcellularLocation>
        <location evidence="1">Nucleus</location>
    </subcellularLocation>
</comment>
<dbReference type="GO" id="GO:0005524">
    <property type="term" value="F:ATP binding"/>
    <property type="evidence" value="ECO:0007669"/>
    <property type="project" value="InterPro"/>
</dbReference>
<dbReference type="EMBL" id="JACXVP010000006">
    <property type="protein sequence ID" value="KAG5601573.1"/>
    <property type="molecule type" value="Genomic_DNA"/>
</dbReference>
<dbReference type="PROSITE" id="PS50011">
    <property type="entry name" value="PROTEIN_KINASE_DOM"/>
    <property type="match status" value="1"/>
</dbReference>
<evidence type="ECO:0000313" key="9">
    <source>
        <dbReference type="Proteomes" id="UP000824120"/>
    </source>
</evidence>
<dbReference type="InterPro" id="IPR036093">
    <property type="entry name" value="NAC_dom_sf"/>
</dbReference>
<reference evidence="8 9" key="1">
    <citation type="submission" date="2020-09" db="EMBL/GenBank/DDBJ databases">
        <title>De no assembly of potato wild relative species, Solanum commersonii.</title>
        <authorList>
            <person name="Cho K."/>
        </authorList>
    </citation>
    <scope>NUCLEOTIDE SEQUENCE [LARGE SCALE GENOMIC DNA]</scope>
    <source>
        <strain evidence="8">LZ3.2</strain>
        <tissue evidence="8">Leaf</tissue>
    </source>
</reference>
<dbReference type="SUPFAM" id="SSF101941">
    <property type="entry name" value="NAC domain"/>
    <property type="match status" value="1"/>
</dbReference>
<evidence type="ECO:0000256" key="1">
    <source>
        <dbReference type="ARBA" id="ARBA00004123"/>
    </source>
</evidence>
<keyword evidence="3" id="KW-0238">DNA-binding</keyword>
<dbReference type="Gene3D" id="2.170.150.80">
    <property type="entry name" value="NAC domain"/>
    <property type="match status" value="1"/>
</dbReference>
<organism evidence="8 9">
    <name type="scientific">Solanum commersonii</name>
    <name type="common">Commerson's wild potato</name>
    <name type="synonym">Commerson's nightshade</name>
    <dbReference type="NCBI Taxonomy" id="4109"/>
    <lineage>
        <taxon>Eukaryota</taxon>
        <taxon>Viridiplantae</taxon>
        <taxon>Streptophyta</taxon>
        <taxon>Embryophyta</taxon>
        <taxon>Tracheophyta</taxon>
        <taxon>Spermatophyta</taxon>
        <taxon>Magnoliopsida</taxon>
        <taxon>eudicotyledons</taxon>
        <taxon>Gunneridae</taxon>
        <taxon>Pentapetalae</taxon>
        <taxon>asterids</taxon>
        <taxon>lamiids</taxon>
        <taxon>Solanales</taxon>
        <taxon>Solanaceae</taxon>
        <taxon>Solanoideae</taxon>
        <taxon>Solaneae</taxon>
        <taxon>Solanum</taxon>
    </lineage>
</organism>
<keyword evidence="9" id="KW-1185">Reference proteome</keyword>
<evidence type="ECO:0008006" key="10">
    <source>
        <dbReference type="Google" id="ProtNLM"/>
    </source>
</evidence>
<evidence type="ECO:0000313" key="8">
    <source>
        <dbReference type="EMBL" id="KAG5601573.1"/>
    </source>
</evidence>
<evidence type="ECO:0000256" key="4">
    <source>
        <dbReference type="ARBA" id="ARBA00023163"/>
    </source>
</evidence>
<dbReference type="GO" id="GO:0005634">
    <property type="term" value="C:nucleus"/>
    <property type="evidence" value="ECO:0007669"/>
    <property type="project" value="UniProtKB-SubCell"/>
</dbReference>
<comment type="caution">
    <text evidence="8">The sequence shown here is derived from an EMBL/GenBank/DDBJ whole genome shotgun (WGS) entry which is preliminary data.</text>
</comment>
<feature type="domain" description="Protein kinase" evidence="6">
    <location>
        <begin position="347"/>
        <end position="599"/>
    </location>
</feature>
<dbReference type="GO" id="GO:0006355">
    <property type="term" value="P:regulation of DNA-templated transcription"/>
    <property type="evidence" value="ECO:0007669"/>
    <property type="project" value="InterPro"/>
</dbReference>
<evidence type="ECO:0000256" key="2">
    <source>
        <dbReference type="ARBA" id="ARBA00023015"/>
    </source>
</evidence>
<proteinExistence type="predicted"/>
<dbReference type="Pfam" id="PF02365">
    <property type="entry name" value="NAM"/>
    <property type="match status" value="1"/>
</dbReference>
<gene>
    <name evidence="8" type="ORF">H5410_032943</name>
</gene>
<dbReference type="OrthoDB" id="1299438at2759"/>
<dbReference type="SUPFAM" id="SSF56112">
    <property type="entry name" value="Protein kinase-like (PK-like)"/>
    <property type="match status" value="1"/>
</dbReference>
<dbReference type="GO" id="GO:0004672">
    <property type="term" value="F:protein kinase activity"/>
    <property type="evidence" value="ECO:0007669"/>
    <property type="project" value="InterPro"/>
</dbReference>
<evidence type="ECO:0000259" key="7">
    <source>
        <dbReference type="PROSITE" id="PS51005"/>
    </source>
</evidence>
<evidence type="ECO:0000256" key="3">
    <source>
        <dbReference type="ARBA" id="ARBA00023125"/>
    </source>
</evidence>
<evidence type="ECO:0000256" key="5">
    <source>
        <dbReference type="ARBA" id="ARBA00023242"/>
    </source>
</evidence>
<evidence type="ECO:0000259" key="6">
    <source>
        <dbReference type="PROSITE" id="PS50011"/>
    </source>
</evidence>
<sequence>MEFEEEGFRFRPKNSELLTYLLRFMAEKDLHDDGFITKCDVYKQEPWLTYSRGRHCGGGDDGDTSIFRYFISPRHKKKKTNDRFCRVVGKNLGTWKQQDKGKMVVSKHNKSLSMGLKKSLYYDTNMRCPDDSKWLMKEYAFCEAILRKFENSNFKDYCICAIKTKPEKNSAICSRSSNVSTTVMDTKVISGVNSVVPRMDQKCKEVTPINIVEPMVQIQEASSGEEEIKELLENNDHEITLMRNEDYGMINHPINVVENPAMEVDDVEEQIQEAAGEWNGVLEFENTMPENNLPKEPAHLQQDCPFGVNEDRIASFVGLLSGCGNSAIRNNQEAPGEENGQLELNTFSQIQRPMIPDFANVKSNITMPEIYDTLAEYMGVDVLMNLNNELLIHPFDFSKRAIVESNQHPVQITLEAAGEENGLLGQTVSPFSKVQEFVMPENNVPEMFDTGDTLLEINQTPQEEFETLCETEESSFVADLTKALLDHEPLKDISDAIRATYLSFKDEIDPYNLLLEYASGGSLVNSLRNFNSLPGSVAFTAIELFTATSNLTILDETAKIADFGLSMTFEQGMKEKRKLMIRGTKRYMKPELVRNCDNR</sequence>
<keyword evidence="5" id="KW-0539">Nucleus</keyword>
<dbReference type="PROSITE" id="PS51005">
    <property type="entry name" value="NAC"/>
    <property type="match status" value="1"/>
</dbReference>
<dbReference type="PANTHER" id="PTHR31989">
    <property type="entry name" value="NAC DOMAIN-CONTAINING PROTEIN 82-RELATED"/>
    <property type="match status" value="1"/>
</dbReference>
<dbReference type="AlphaFoldDB" id="A0A9J5YNP8"/>
<protein>
    <recommendedName>
        <fullName evidence="10">NAC domain-containing protein</fullName>
    </recommendedName>
</protein>
<dbReference type="InterPro" id="IPR011009">
    <property type="entry name" value="Kinase-like_dom_sf"/>
</dbReference>